<dbReference type="RefSeq" id="WP_017452913.1">
    <property type="nucleotide sequence ID" value="NZ_CP008956.1"/>
</dbReference>
<keyword evidence="7 13" id="KW-1133">Transmembrane helix</keyword>
<keyword evidence="5" id="KW-0997">Cell inner membrane</keyword>
<feature type="domain" description="Methyl-accepting transducer" evidence="14">
    <location>
        <begin position="271"/>
        <end position="500"/>
    </location>
</feature>
<dbReference type="CDD" id="cd06225">
    <property type="entry name" value="HAMP"/>
    <property type="match status" value="1"/>
</dbReference>
<dbReference type="GO" id="GO:0006935">
    <property type="term" value="P:chemotaxis"/>
    <property type="evidence" value="ECO:0007669"/>
    <property type="project" value="UniProtKB-KW"/>
</dbReference>
<comment type="subcellular location">
    <subcellularLocation>
        <location evidence="1">Cell inner membrane</location>
        <topology evidence="1">Multi-pass membrane protein</topology>
    </subcellularLocation>
</comment>
<evidence type="ECO:0000256" key="11">
    <source>
        <dbReference type="PROSITE-ProRule" id="PRU00284"/>
    </source>
</evidence>
<dbReference type="PANTHER" id="PTHR43531">
    <property type="entry name" value="PROTEIN ICFG"/>
    <property type="match status" value="1"/>
</dbReference>
<keyword evidence="3" id="KW-0488">Methylation</keyword>
<dbReference type="FunFam" id="1.10.287.950:FF:000001">
    <property type="entry name" value="Methyl-accepting chemotaxis sensory transducer"/>
    <property type="match status" value="1"/>
</dbReference>
<dbReference type="InterPro" id="IPR004089">
    <property type="entry name" value="MCPsignal_dom"/>
</dbReference>
<evidence type="ECO:0000256" key="1">
    <source>
        <dbReference type="ARBA" id="ARBA00004429"/>
    </source>
</evidence>
<evidence type="ECO:0000259" key="14">
    <source>
        <dbReference type="PROSITE" id="PS50111"/>
    </source>
</evidence>
<dbReference type="GO" id="GO:0004888">
    <property type="term" value="F:transmembrane signaling receptor activity"/>
    <property type="evidence" value="ECO:0007669"/>
    <property type="project" value="InterPro"/>
</dbReference>
<evidence type="ECO:0000256" key="2">
    <source>
        <dbReference type="ARBA" id="ARBA00022475"/>
    </source>
</evidence>
<proteinExistence type="inferred from homology"/>
<dbReference type="SMART" id="SM00283">
    <property type="entry name" value="MA"/>
    <property type="match status" value="1"/>
</dbReference>
<dbReference type="InterPro" id="IPR003122">
    <property type="entry name" value="Tar_rcpt_lig-bd"/>
</dbReference>
<dbReference type="PANTHER" id="PTHR43531:SF14">
    <property type="entry name" value="METHYL-ACCEPTING CHEMOTAXIS PROTEIN I-RELATED"/>
    <property type="match status" value="1"/>
</dbReference>
<dbReference type="Pfam" id="PF02203">
    <property type="entry name" value="TarH"/>
    <property type="match status" value="1"/>
</dbReference>
<dbReference type="PROSITE" id="PS50111">
    <property type="entry name" value="CHEMOTAXIS_TRANSDUC_2"/>
    <property type="match status" value="1"/>
</dbReference>
<protein>
    <submittedName>
        <fullName evidence="16">Methyl-accepting chemotaxis protein</fullName>
    </submittedName>
</protein>
<keyword evidence="6 13" id="KW-0812">Transmembrane</keyword>
<feature type="domain" description="HAMP" evidence="15">
    <location>
        <begin position="214"/>
        <end position="266"/>
    </location>
</feature>
<comment type="similarity">
    <text evidence="10">Belongs to the methyl-accepting chemotaxis (MCP) protein family.</text>
</comment>
<evidence type="ECO:0000313" key="17">
    <source>
        <dbReference type="Proteomes" id="UP000501648"/>
    </source>
</evidence>
<evidence type="ECO:0000256" key="7">
    <source>
        <dbReference type="ARBA" id="ARBA00022989"/>
    </source>
</evidence>
<evidence type="ECO:0000256" key="6">
    <source>
        <dbReference type="ARBA" id="ARBA00022692"/>
    </source>
</evidence>
<name>A0A6M3ZU27_9BURK</name>
<dbReference type="Proteomes" id="UP000501648">
    <property type="component" value="Chromosome"/>
</dbReference>
<dbReference type="SUPFAM" id="SSF47170">
    <property type="entry name" value="Aspartate receptor, ligand-binding domain"/>
    <property type="match status" value="1"/>
</dbReference>
<dbReference type="Gene3D" id="1.20.120.30">
    <property type="entry name" value="Aspartate receptor, ligand-binding domain"/>
    <property type="match status" value="1"/>
</dbReference>
<dbReference type="SMART" id="SM00304">
    <property type="entry name" value="HAMP"/>
    <property type="match status" value="1"/>
</dbReference>
<dbReference type="Pfam" id="PF00015">
    <property type="entry name" value="MCPsignal"/>
    <property type="match status" value="1"/>
</dbReference>
<evidence type="ECO:0000256" key="9">
    <source>
        <dbReference type="ARBA" id="ARBA00023224"/>
    </source>
</evidence>
<evidence type="ECO:0000259" key="15">
    <source>
        <dbReference type="PROSITE" id="PS50885"/>
    </source>
</evidence>
<evidence type="ECO:0000313" key="16">
    <source>
        <dbReference type="EMBL" id="QJQ02149.1"/>
    </source>
</evidence>
<dbReference type="SUPFAM" id="SSF58104">
    <property type="entry name" value="Methyl-accepting chemotaxis protein (MCP) signaling domain"/>
    <property type="match status" value="1"/>
</dbReference>
<accession>A0A6M3ZU27</accession>
<dbReference type="Pfam" id="PF00672">
    <property type="entry name" value="HAMP"/>
    <property type="match status" value="1"/>
</dbReference>
<dbReference type="AlphaFoldDB" id="A0A6M3ZU27"/>
<dbReference type="GO" id="GO:0005886">
    <property type="term" value="C:plasma membrane"/>
    <property type="evidence" value="ECO:0007669"/>
    <property type="project" value="UniProtKB-SubCell"/>
</dbReference>
<organism evidence="16 17">
    <name type="scientific">Herbaspirillum rubrisubalbicans Os34</name>
    <dbReference type="NCBI Taxonomy" id="1235827"/>
    <lineage>
        <taxon>Bacteria</taxon>
        <taxon>Pseudomonadati</taxon>
        <taxon>Pseudomonadota</taxon>
        <taxon>Betaproteobacteria</taxon>
        <taxon>Burkholderiales</taxon>
        <taxon>Oxalobacteraceae</taxon>
        <taxon>Herbaspirillum</taxon>
    </lineage>
</organism>
<keyword evidence="8 13" id="KW-0472">Membrane</keyword>
<feature type="coiled-coil region" evidence="12">
    <location>
        <begin position="162"/>
        <end position="189"/>
    </location>
</feature>
<dbReference type="EMBL" id="CP008956">
    <property type="protein sequence ID" value="QJQ02149.1"/>
    <property type="molecule type" value="Genomic_DNA"/>
</dbReference>
<feature type="transmembrane region" description="Helical" evidence="13">
    <location>
        <begin position="192"/>
        <end position="212"/>
    </location>
</feature>
<reference evidence="16 17" key="1">
    <citation type="journal article" date="2012" name="J. Bacteriol.">
        <title>Genome sequence of the pathogenic Herbaspirillum seropedicae strain Os34, isolated from rice roots.</title>
        <authorList>
            <person name="Ye W."/>
            <person name="Ye S."/>
            <person name="Liu J."/>
            <person name="Chang S."/>
            <person name="Chen M."/>
            <person name="Zhu B."/>
            <person name="Guo L."/>
            <person name="An Q."/>
        </authorList>
    </citation>
    <scope>NUCLEOTIDE SEQUENCE [LARGE SCALE GENOMIC DNA]</scope>
    <source>
        <strain evidence="16 17">Os34</strain>
    </source>
</reference>
<evidence type="ECO:0000256" key="3">
    <source>
        <dbReference type="ARBA" id="ARBA00022481"/>
    </source>
</evidence>
<evidence type="ECO:0000256" key="13">
    <source>
        <dbReference type="SAM" id="Phobius"/>
    </source>
</evidence>
<evidence type="ECO:0000256" key="4">
    <source>
        <dbReference type="ARBA" id="ARBA00022500"/>
    </source>
</evidence>
<evidence type="ECO:0000256" key="12">
    <source>
        <dbReference type="SAM" id="Coils"/>
    </source>
</evidence>
<dbReference type="InterPro" id="IPR004090">
    <property type="entry name" value="Chemotax_Me-accpt_rcpt"/>
</dbReference>
<dbReference type="Gene3D" id="1.10.287.950">
    <property type="entry name" value="Methyl-accepting chemotaxis protein"/>
    <property type="match status" value="1"/>
</dbReference>
<keyword evidence="2" id="KW-1003">Cell membrane</keyword>
<dbReference type="InterPro" id="IPR035440">
    <property type="entry name" value="4HB_MCP_dom_sf"/>
</dbReference>
<gene>
    <name evidence="16" type="ORF">C798_18505</name>
</gene>
<keyword evidence="4" id="KW-0145">Chemotaxis</keyword>
<sequence>MLSTMKLRSGLLLVLGLFTLALWLAVGMAWQAARSASRATTELIELSDRHIQPLHDTERLFLSTLINMDNAYINLVKGDEIKSNDYSRRASAALQEARKAFEGYRQGLTPDTLSAPEAQRVSAAYDSYVKVLNLREVALYDVSLDDYAAATVSAEAADREFAATLRAVIQRAEQVKDGLRQAAERRSDQARLLAVAMLLASLLLIGICWLLFDRLLLQPLKRAAAHFDRIAAGDLSQPVQGISGNEIGVLLAALQRMQLGVARTVSDIREATRDLHQGSADIAQGNGELAQRTQAQATTLEATAATLQRLSGAVHNNAQHAERTNALAAAAAQDAQRGGQVMSGIAGAMAQVTAGAGRISDIVSLIDGIAFQTNILALNASVEAARAGSQGRGFAVVAAEVRSLALRSAEAAREVKDLIATSIGSVDQAAEQVREADQAIVQIVQSFGNVMTTVNEIATATRQQAEGISQVSLSLAEMDRATQQNAALVEQTAAAADALTEQAATLTASVAVFTLAAPQATAFSGRDDAEDADTPPLHRLAALSQ</sequence>
<dbReference type="GO" id="GO:0007165">
    <property type="term" value="P:signal transduction"/>
    <property type="evidence" value="ECO:0007669"/>
    <property type="project" value="UniProtKB-KW"/>
</dbReference>
<evidence type="ECO:0000256" key="10">
    <source>
        <dbReference type="ARBA" id="ARBA00029447"/>
    </source>
</evidence>
<dbReference type="PRINTS" id="PR00260">
    <property type="entry name" value="CHEMTRNSDUCR"/>
</dbReference>
<dbReference type="InterPro" id="IPR003660">
    <property type="entry name" value="HAMP_dom"/>
</dbReference>
<dbReference type="InterPro" id="IPR051310">
    <property type="entry name" value="MCP_chemotaxis"/>
</dbReference>
<keyword evidence="12" id="KW-0175">Coiled coil</keyword>
<dbReference type="PROSITE" id="PS50885">
    <property type="entry name" value="HAMP"/>
    <property type="match status" value="1"/>
</dbReference>
<evidence type="ECO:0000256" key="5">
    <source>
        <dbReference type="ARBA" id="ARBA00022519"/>
    </source>
</evidence>
<evidence type="ECO:0000256" key="8">
    <source>
        <dbReference type="ARBA" id="ARBA00023136"/>
    </source>
</evidence>
<keyword evidence="9 11" id="KW-0807">Transducer</keyword>